<evidence type="ECO:0000313" key="1">
    <source>
        <dbReference type="EMBL" id="KAG0681759.1"/>
    </source>
</evidence>
<organism evidence="1 2">
    <name type="scientific">Pichia californica</name>
    <dbReference type="NCBI Taxonomy" id="460514"/>
    <lineage>
        <taxon>Eukaryota</taxon>
        <taxon>Fungi</taxon>
        <taxon>Dikarya</taxon>
        <taxon>Ascomycota</taxon>
        <taxon>Saccharomycotina</taxon>
        <taxon>Pichiomycetes</taxon>
        <taxon>Pichiales</taxon>
        <taxon>Pichiaceae</taxon>
        <taxon>Pichia</taxon>
    </lineage>
</organism>
<evidence type="ECO:0000313" key="2">
    <source>
        <dbReference type="Proteomes" id="UP000697127"/>
    </source>
</evidence>
<protein>
    <submittedName>
        <fullName evidence="1">Uncharacterized protein</fullName>
    </submittedName>
</protein>
<sequence length="124" mass="13521">PSTQYWSGSYTTTTYLTTSAINSDYIPVYTTMTIVEIPSTTSDVTHTYAWTGSSEITKTMTWTTTGGNGSTSTVTDTYIAVPEPSTQYWSGSYTTTTYLTTSAINSDYIPVYTTMTIVEVPSTT</sequence>
<name>A0A9P7BCR0_9ASCO</name>
<proteinExistence type="predicted"/>
<dbReference type="EMBL" id="PUHW01000936">
    <property type="protein sequence ID" value="KAG0681759.1"/>
    <property type="molecule type" value="Genomic_DNA"/>
</dbReference>
<accession>A0A9P7BCR0</accession>
<keyword evidence="2" id="KW-1185">Reference proteome</keyword>
<comment type="caution">
    <text evidence="1">The sequence shown here is derived from an EMBL/GenBank/DDBJ whole genome shotgun (WGS) entry which is preliminary data.</text>
</comment>
<feature type="non-terminal residue" evidence="1">
    <location>
        <position position="1"/>
    </location>
</feature>
<gene>
    <name evidence="1" type="ORF">C6P40_005400</name>
</gene>
<dbReference type="Proteomes" id="UP000697127">
    <property type="component" value="Unassembled WGS sequence"/>
</dbReference>
<dbReference type="AlphaFoldDB" id="A0A9P7BCR0"/>
<reference evidence="1" key="1">
    <citation type="submission" date="2020-11" db="EMBL/GenBank/DDBJ databases">
        <title>Kefir isolates.</title>
        <authorList>
            <person name="Marcisauskas S."/>
            <person name="Kim Y."/>
            <person name="Blasche S."/>
        </authorList>
    </citation>
    <scope>NUCLEOTIDE SEQUENCE</scope>
    <source>
        <strain evidence="1">Olga-1</strain>
    </source>
</reference>
<feature type="non-terminal residue" evidence="1">
    <location>
        <position position="124"/>
    </location>
</feature>